<keyword evidence="6 8" id="KW-0413">Isomerase</keyword>
<dbReference type="PIRSF" id="PIRSF006392">
    <property type="entry name" value="IPGAM_arch"/>
    <property type="match status" value="1"/>
</dbReference>
<dbReference type="EC" id="5.4.2.1" evidence="8"/>
<dbReference type="NCBIfam" id="TIGR00306">
    <property type="entry name" value="apgM"/>
    <property type="match status" value="1"/>
</dbReference>
<dbReference type="InParanoid" id="S0ESM7"/>
<evidence type="ECO:0000256" key="5">
    <source>
        <dbReference type="ARBA" id="ARBA00023152"/>
    </source>
</evidence>
<dbReference type="EMBL" id="HF951689">
    <property type="protein sequence ID" value="CCW34331.1"/>
    <property type="molecule type" value="Genomic_DNA"/>
</dbReference>
<dbReference type="PANTHER" id="PTHR31209">
    <property type="entry name" value="COFACTOR-INDEPENDENT PHOSPHOGLYCERATE MUTASE"/>
    <property type="match status" value="1"/>
</dbReference>
<dbReference type="Pfam" id="PF10143">
    <property type="entry name" value="PhosphMutase"/>
    <property type="match status" value="1"/>
</dbReference>
<dbReference type="InterPro" id="IPR017850">
    <property type="entry name" value="Alkaline_phosphatase_core_sf"/>
</dbReference>
<organism evidence="8 9">
    <name type="scientific">Chthonomonas calidirosea (strain DSM 23976 / ICMP 18418 / T49)</name>
    <dbReference type="NCBI Taxonomy" id="1303518"/>
    <lineage>
        <taxon>Bacteria</taxon>
        <taxon>Bacillati</taxon>
        <taxon>Armatimonadota</taxon>
        <taxon>Chthonomonadia</taxon>
        <taxon>Chthonomonadales</taxon>
        <taxon>Chthonomonadaceae</taxon>
        <taxon>Chthonomonas</taxon>
    </lineage>
</organism>
<dbReference type="InterPro" id="IPR042253">
    <property type="entry name" value="Pglycerate_mutase_ApgM_sf"/>
</dbReference>
<dbReference type="GO" id="GO:0004619">
    <property type="term" value="F:phosphoglycerate mutase activity"/>
    <property type="evidence" value="ECO:0007669"/>
    <property type="project" value="UniProtKB-EC"/>
</dbReference>
<dbReference type="PATRIC" id="fig|1303518.3.peg.505"/>
<gene>
    <name evidence="8" type="ORF">CCALI_00497</name>
</gene>
<dbReference type="InterPro" id="IPR006124">
    <property type="entry name" value="Metalloenzyme"/>
</dbReference>
<evidence type="ECO:0000256" key="3">
    <source>
        <dbReference type="ARBA" id="ARBA00004921"/>
    </source>
</evidence>
<dbReference type="InterPro" id="IPR023665">
    <property type="entry name" value="ApgAM_prokaryotes"/>
</dbReference>
<dbReference type="PANTHER" id="PTHR31209:SF4">
    <property type="entry name" value="2,3-BISPHOSPHOGLYCERATE-INDEPENDENT PHOSPHOGLYCERATE MUTASE"/>
    <property type="match status" value="1"/>
</dbReference>
<comment type="pathway">
    <text evidence="3">Carbohydrate degradation.</text>
</comment>
<dbReference type="CDD" id="cd16011">
    <property type="entry name" value="iPGM_like"/>
    <property type="match status" value="1"/>
</dbReference>
<reference evidence="9" key="1">
    <citation type="submission" date="2013-03" db="EMBL/GenBank/DDBJ databases">
        <title>Genome sequence of Chthonomonas calidirosea, the first sequenced genome from the Armatimonadetes phylum (formally candidate division OP10).</title>
        <authorList>
            <person name="Lee K.C.Y."/>
            <person name="Morgan X.C."/>
            <person name="Dunfield P.F."/>
            <person name="Tamas I."/>
            <person name="Houghton K.M."/>
            <person name="Vyssotski M."/>
            <person name="Ryan J.L.J."/>
            <person name="Lagutin K."/>
            <person name="McDonald I.R."/>
            <person name="Stott M.B."/>
        </authorList>
    </citation>
    <scope>NUCLEOTIDE SEQUENCE [LARGE SCALE GENOMIC DNA]</scope>
    <source>
        <strain evidence="9">DSM 23976 / ICMP 18418 / T49</strain>
    </source>
</reference>
<dbReference type="Pfam" id="PF01676">
    <property type="entry name" value="Metalloenzyme"/>
    <property type="match status" value="1"/>
</dbReference>
<dbReference type="NCBIfam" id="NF003242">
    <property type="entry name" value="PRK04200.1"/>
    <property type="match status" value="1"/>
</dbReference>
<dbReference type="eggNOG" id="COG3635">
    <property type="taxonomic scope" value="Bacteria"/>
</dbReference>
<dbReference type="AlphaFoldDB" id="S0ESM7"/>
<dbReference type="GO" id="GO:0006096">
    <property type="term" value="P:glycolytic process"/>
    <property type="evidence" value="ECO:0007669"/>
    <property type="project" value="UniProtKB-KW"/>
</dbReference>
<dbReference type="NCBIfam" id="TIGR02535">
    <property type="entry name" value="hyp_Hser_kinase"/>
    <property type="match status" value="1"/>
</dbReference>
<comment type="similarity">
    <text evidence="4">Belongs to the BPG-independent phosphoglycerate mutase family. A-PGAM subfamily.</text>
</comment>
<evidence type="ECO:0000256" key="1">
    <source>
        <dbReference type="ARBA" id="ARBA00000370"/>
    </source>
</evidence>
<proteinExistence type="inferred from homology"/>
<dbReference type="GO" id="GO:0046872">
    <property type="term" value="F:metal ion binding"/>
    <property type="evidence" value="ECO:0007669"/>
    <property type="project" value="InterPro"/>
</dbReference>
<evidence type="ECO:0000313" key="9">
    <source>
        <dbReference type="Proteomes" id="UP000014227"/>
    </source>
</evidence>
<evidence type="ECO:0000256" key="6">
    <source>
        <dbReference type="ARBA" id="ARBA00023235"/>
    </source>
</evidence>
<sequence length="397" mass="44073">MKRILLVPDGAADEPLEILNNRTPLQVARTPYLDELACAGLVGTVQVTPLDMYPGSDAANMALLGYDPRRYYTGRGPIEAAAMGILLDQEDVAFRCSLISTDGKQLVDYSADHITTEEASPLIEWINERLATPFRRLYPGVSYRHILIWKNGPAHAQTALPHESMGKALQDIYPKGEGAEQLRQFIEESYALLDTHPFNQQRRAQGKLPANMLWPWSPGKMPELTPFPHLHGTTGAVIAAVDVIRGLGRLAGLEVVNVPGATGYFDTDYAAKGRYALAALQRHGFVWVHLEAPDEAGHQANVEEKIRAIENFDRWIVGTLVEGLRGQEPFRLLCAPDHKTPISTRGHAKGPVPFLFFDSQRISRSPNPVLFDESALTRASVHIEEGWKLIRFLFDDA</sequence>
<dbReference type="Proteomes" id="UP000014227">
    <property type="component" value="Chromosome I"/>
</dbReference>
<name>S0ESM7_CHTCT</name>
<protein>
    <submittedName>
        <fullName evidence="8">Phosphoglycerate mutase</fullName>
        <ecNumber evidence="8">5.4.2.1</ecNumber>
    </submittedName>
</protein>
<accession>S0ESM7</accession>
<dbReference type="InterPro" id="IPR004456">
    <property type="entry name" value="Pglycerate_mutase_ApgM"/>
</dbReference>
<evidence type="ECO:0000256" key="4">
    <source>
        <dbReference type="ARBA" id="ARBA00005524"/>
    </source>
</evidence>
<keyword evidence="9" id="KW-1185">Reference proteome</keyword>
<keyword evidence="5" id="KW-0324">Glycolysis</keyword>
<evidence type="ECO:0000256" key="2">
    <source>
        <dbReference type="ARBA" id="ARBA00002315"/>
    </source>
</evidence>
<dbReference type="Gene3D" id="3.30.70.2130">
    <property type="entry name" value="Metalloenzyme domain"/>
    <property type="match status" value="1"/>
</dbReference>
<feature type="domain" description="Metalloenzyme" evidence="7">
    <location>
        <begin position="1"/>
        <end position="360"/>
    </location>
</feature>
<dbReference type="HOGENOM" id="CLU_034906_2_0_0"/>
<dbReference type="Gene3D" id="3.40.720.10">
    <property type="entry name" value="Alkaline Phosphatase, subunit A"/>
    <property type="match status" value="1"/>
</dbReference>
<comment type="catalytic activity">
    <reaction evidence="1">
        <text>(2R)-2-phosphoglycerate = (2R)-3-phosphoglycerate</text>
        <dbReference type="Rhea" id="RHEA:15901"/>
        <dbReference type="ChEBI" id="CHEBI:58272"/>
        <dbReference type="ChEBI" id="CHEBI:58289"/>
        <dbReference type="EC" id="5.4.2.12"/>
    </reaction>
</comment>
<dbReference type="KEGG" id="ccz:CCALI_00497"/>
<dbReference type="STRING" id="454171.CP488_00657"/>
<dbReference type="RefSeq" id="WP_016481893.1">
    <property type="nucleotide sequence ID" value="NC_021487.1"/>
</dbReference>
<dbReference type="SUPFAM" id="SSF53649">
    <property type="entry name" value="Alkaline phosphatase-like"/>
    <property type="match status" value="1"/>
</dbReference>
<evidence type="ECO:0000313" key="8">
    <source>
        <dbReference type="EMBL" id="CCW34331.1"/>
    </source>
</evidence>
<evidence type="ECO:0000259" key="7">
    <source>
        <dbReference type="Pfam" id="PF01676"/>
    </source>
</evidence>
<comment type="function">
    <text evidence="2">Catalyzes the interconversion of 2-phosphoglycerate and 3-phosphoglycerate.</text>
</comment>